<keyword evidence="10" id="KW-1185">Reference proteome</keyword>
<dbReference type="InterPro" id="IPR038087">
    <property type="entry name" value="RNAP_delta_N_dom_sf"/>
</dbReference>
<dbReference type="EMBL" id="JACEIQ010000005">
    <property type="protein sequence ID" value="MBA4494032.1"/>
    <property type="molecule type" value="Genomic_DNA"/>
</dbReference>
<evidence type="ECO:0000256" key="5">
    <source>
        <dbReference type="ARBA" id="ARBA00023163"/>
    </source>
</evidence>
<comment type="subunit">
    <text evidence="6">RNAP is composed of a core of 2 alpha, a beta and a beta' subunits. The core is associated with a delta subunit and one of several sigma factors.</text>
</comment>
<gene>
    <name evidence="6" type="primary">rpoE</name>
    <name evidence="9" type="ORF">H1191_06905</name>
</gene>
<dbReference type="Proteomes" id="UP000535491">
    <property type="component" value="Unassembled WGS sequence"/>
</dbReference>
<reference evidence="9 10" key="1">
    <citation type="submission" date="2020-07" db="EMBL/GenBank/DDBJ databases">
        <authorList>
            <person name="Feng H."/>
        </authorList>
    </citation>
    <scope>NUCLEOTIDE SEQUENCE [LARGE SCALE GENOMIC DNA]</scope>
    <source>
        <strain evidence="10">s-10</strain>
    </source>
</reference>
<feature type="domain" description="HTH HARE-type" evidence="8">
    <location>
        <begin position="17"/>
        <end position="84"/>
    </location>
</feature>
<dbReference type="NCBIfam" id="TIGR04567">
    <property type="entry name" value="RNAP_delt_lowGC"/>
    <property type="match status" value="1"/>
</dbReference>
<sequence>MCPVLSDNLATEKIMETAMVDLAYDVLKSKNEPMLYRDIMNEVAKLKGFTEEEVARYIAQLYTEVNIDGRFICVGRSLWGLRHWYPTEQATDSAVAANVKDDYLDDDLEDEIYDEEDDKFNDPDLENLDSLDDDYNDDEESPFEHEMGEDELSDEEDSEEDH</sequence>
<keyword evidence="4 6" id="KW-0548">Nucleotidyltransferase</keyword>
<comment type="similarity">
    <text evidence="1 6">Belongs to the RpoE family.</text>
</comment>
<evidence type="ECO:0000256" key="2">
    <source>
        <dbReference type="ARBA" id="ARBA00022478"/>
    </source>
</evidence>
<protein>
    <recommendedName>
        <fullName evidence="6">Probable DNA-directed RNA polymerase subunit delta</fullName>
    </recommendedName>
    <alternativeName>
        <fullName evidence="6">RNAP delta factor</fullName>
    </alternativeName>
</protein>
<keyword evidence="5 6" id="KW-0804">Transcription</keyword>
<dbReference type="GO" id="GO:0000428">
    <property type="term" value="C:DNA-directed RNA polymerase complex"/>
    <property type="evidence" value="ECO:0007669"/>
    <property type="project" value="UniProtKB-KW"/>
</dbReference>
<evidence type="ECO:0000256" key="4">
    <source>
        <dbReference type="ARBA" id="ARBA00022695"/>
    </source>
</evidence>
<evidence type="ECO:0000259" key="8">
    <source>
        <dbReference type="PROSITE" id="PS51913"/>
    </source>
</evidence>
<evidence type="ECO:0000256" key="3">
    <source>
        <dbReference type="ARBA" id="ARBA00022679"/>
    </source>
</evidence>
<dbReference type="GO" id="GO:0006351">
    <property type="term" value="P:DNA-templated transcription"/>
    <property type="evidence" value="ECO:0007669"/>
    <property type="project" value="InterPro"/>
</dbReference>
<dbReference type="GO" id="GO:0006355">
    <property type="term" value="P:regulation of DNA-templated transcription"/>
    <property type="evidence" value="ECO:0007669"/>
    <property type="project" value="UniProtKB-UniRule"/>
</dbReference>
<dbReference type="Gene3D" id="1.10.10.1250">
    <property type="entry name" value="RNA polymerase, subunit delta, N-terminal domain"/>
    <property type="match status" value="1"/>
</dbReference>
<dbReference type="Pfam" id="PF05066">
    <property type="entry name" value="HARE-HTH"/>
    <property type="match status" value="1"/>
</dbReference>
<dbReference type="InterPro" id="IPR029757">
    <property type="entry name" value="RpoE"/>
</dbReference>
<proteinExistence type="inferred from homology"/>
<feature type="region of interest" description="Disordered" evidence="7">
    <location>
        <begin position="113"/>
        <end position="162"/>
    </location>
</feature>
<keyword evidence="2 6" id="KW-0240">DNA-directed RNA polymerase</keyword>
<dbReference type="PROSITE" id="PS51913">
    <property type="entry name" value="HTH_HARE"/>
    <property type="match status" value="1"/>
</dbReference>
<dbReference type="InterPro" id="IPR007759">
    <property type="entry name" value="Asxl_HARE-HTH"/>
</dbReference>
<evidence type="ECO:0000256" key="1">
    <source>
        <dbReference type="ARBA" id="ARBA00009828"/>
    </source>
</evidence>
<comment type="caution">
    <text evidence="9">The sequence shown here is derived from an EMBL/GenBank/DDBJ whole genome shotgun (WGS) entry which is preliminary data.</text>
</comment>
<dbReference type="AlphaFoldDB" id="A0A7W1WQ88"/>
<keyword evidence="3 6" id="KW-0808">Transferase</keyword>
<evidence type="ECO:0000313" key="10">
    <source>
        <dbReference type="Proteomes" id="UP000535491"/>
    </source>
</evidence>
<evidence type="ECO:0000313" key="9">
    <source>
        <dbReference type="EMBL" id="MBA4494032.1"/>
    </source>
</evidence>
<dbReference type="GO" id="GO:0003899">
    <property type="term" value="F:DNA-directed RNA polymerase activity"/>
    <property type="evidence" value="ECO:0007669"/>
    <property type="project" value="UniProtKB-UniRule"/>
</dbReference>
<evidence type="ECO:0000256" key="7">
    <source>
        <dbReference type="SAM" id="MobiDB-lite"/>
    </source>
</evidence>
<organism evidence="9 10">
    <name type="scientific">Paenactinomyces guangxiensis</name>
    <dbReference type="NCBI Taxonomy" id="1490290"/>
    <lineage>
        <taxon>Bacteria</taxon>
        <taxon>Bacillati</taxon>
        <taxon>Bacillota</taxon>
        <taxon>Bacilli</taxon>
        <taxon>Bacillales</taxon>
        <taxon>Thermoactinomycetaceae</taxon>
        <taxon>Paenactinomyces</taxon>
    </lineage>
</organism>
<accession>A0A7W1WQ88</accession>
<evidence type="ECO:0000256" key="6">
    <source>
        <dbReference type="HAMAP-Rule" id="MF_00357"/>
    </source>
</evidence>
<name>A0A7W1WQ88_9BACL</name>
<dbReference type="HAMAP" id="MF_00357">
    <property type="entry name" value="RNApol_bact_RpoE"/>
    <property type="match status" value="1"/>
</dbReference>
<comment type="function">
    <text evidence="6">Participates in both the initiation and recycling phases of transcription. In the presence of the delta subunit, RNAP displays an increased specificity of transcription, a decreased affinity for nucleic acids, and an increased efficiency of RNA synthesis because of enhanced recycling.</text>
</comment>